<sequence length="456" mass="51841">MKLSQYDVFRKPRELVDQSTLGGLISLGCIFTIILLVFMEIWSFVSAPEHVYIAVDTNIEHNLKINFDISIFSLPCQMVDIEVWDSTGVSKMHTERNFKRIIAFGDRSQYQLGEATSGGHIDGIVPSDIAERVFHDNSKSLTVSNAKQLLKASKFAFVDFYTPWCVWCERLFPHWAALAHYLQAKNIPVTLYKVNCDDQQSLCAGLVGFPTLRFFVNGQPIMPDYQGNRTVEAMTNWLEMKTLNGKSESASAEISEKVKQNFIREENLAEGCRIVGDLNVSRVPGNFHVIAHGRVFDLNPRDTNMSHRINHFSFGEDMPENILNRLPKAHSGKRQPFDGKEFLSEKSHISFDHYLKVISAHYEIRQGLFQQSALGYLMSSSTKTLSSEPEIPEIRFSYDLSPTSTIITNRTTRTWYDFLTNLFALIGGVYMIGTAVDNTLHTLMQRRTKDRQGKLG</sequence>
<comment type="function">
    <text evidence="1">Participates in various redox reactions through the reversible oxidation of its active center dithiol to a disulfide and catalyzes dithiol-disulfide exchange reactions.</text>
</comment>
<dbReference type="GO" id="GO:0005783">
    <property type="term" value="C:endoplasmic reticulum"/>
    <property type="evidence" value="ECO:0007669"/>
    <property type="project" value="TreeGrafter"/>
</dbReference>
<dbReference type="PROSITE" id="PS00194">
    <property type="entry name" value="THIOREDOXIN_1"/>
    <property type="match status" value="1"/>
</dbReference>
<dbReference type="Pfam" id="PF00085">
    <property type="entry name" value="Thioredoxin"/>
    <property type="match status" value="1"/>
</dbReference>
<dbReference type="PANTHER" id="PTHR10984">
    <property type="entry name" value="ENDOPLASMIC RETICULUM-GOLGI INTERMEDIATE COMPARTMENT PROTEIN"/>
    <property type="match status" value="1"/>
</dbReference>
<comment type="subcellular location">
    <subcellularLocation>
        <location evidence="2">Membrane</location>
    </subcellularLocation>
</comment>
<feature type="transmembrane region" description="Helical" evidence="6">
    <location>
        <begin position="21"/>
        <end position="45"/>
    </location>
</feature>
<evidence type="ECO:0000256" key="6">
    <source>
        <dbReference type="SAM" id="Phobius"/>
    </source>
</evidence>
<dbReference type="InterPro" id="IPR017937">
    <property type="entry name" value="Thioredoxin_CS"/>
</dbReference>
<dbReference type="Pfam" id="PF13850">
    <property type="entry name" value="ERGIC_N"/>
    <property type="match status" value="1"/>
</dbReference>
<evidence type="ECO:0000256" key="3">
    <source>
        <dbReference type="ARBA" id="ARBA00022692"/>
    </source>
</evidence>
<dbReference type="CDD" id="cd02961">
    <property type="entry name" value="PDI_a_family"/>
    <property type="match status" value="1"/>
</dbReference>
<dbReference type="PROSITE" id="PS51257">
    <property type="entry name" value="PROKAR_LIPOPROTEIN"/>
    <property type="match status" value="1"/>
</dbReference>
<evidence type="ECO:0000256" key="1">
    <source>
        <dbReference type="ARBA" id="ARBA00003318"/>
    </source>
</evidence>
<evidence type="ECO:0000256" key="4">
    <source>
        <dbReference type="ARBA" id="ARBA00022989"/>
    </source>
</evidence>
<dbReference type="Pfam" id="PF07970">
    <property type="entry name" value="COPIIcoated_ERV"/>
    <property type="match status" value="1"/>
</dbReference>
<keyword evidence="3 6" id="KW-0812">Transmembrane</keyword>
<evidence type="ECO:0000256" key="2">
    <source>
        <dbReference type="ARBA" id="ARBA00004370"/>
    </source>
</evidence>
<dbReference type="InterPro" id="IPR039542">
    <property type="entry name" value="Erv_N"/>
</dbReference>
<dbReference type="InterPro" id="IPR045888">
    <property type="entry name" value="Erv"/>
</dbReference>
<keyword evidence="5 6" id="KW-0472">Membrane</keyword>
<name>A0A7S1EQ52_9RHOD</name>
<dbReference type="AlphaFoldDB" id="A0A7S1EQ52"/>
<protein>
    <recommendedName>
        <fullName evidence="7">Thioredoxin domain-containing protein</fullName>
    </recommendedName>
</protein>
<evidence type="ECO:0000259" key="7">
    <source>
        <dbReference type="PROSITE" id="PS51352"/>
    </source>
</evidence>
<evidence type="ECO:0000313" key="8">
    <source>
        <dbReference type="EMBL" id="CAD8816547.1"/>
    </source>
</evidence>
<dbReference type="EMBL" id="HBFP01001291">
    <property type="protein sequence ID" value="CAD8816547.1"/>
    <property type="molecule type" value="Transcribed_RNA"/>
</dbReference>
<dbReference type="PANTHER" id="PTHR10984:SF37">
    <property type="entry name" value="PROTEIN DISULFIDE-ISOMERASE 5-3"/>
    <property type="match status" value="1"/>
</dbReference>
<dbReference type="InterPro" id="IPR012936">
    <property type="entry name" value="Erv_C"/>
</dbReference>
<dbReference type="GO" id="GO:0016020">
    <property type="term" value="C:membrane"/>
    <property type="evidence" value="ECO:0007669"/>
    <property type="project" value="UniProtKB-SubCell"/>
</dbReference>
<keyword evidence="4 6" id="KW-1133">Transmembrane helix</keyword>
<dbReference type="SUPFAM" id="SSF52833">
    <property type="entry name" value="Thioredoxin-like"/>
    <property type="match status" value="1"/>
</dbReference>
<feature type="domain" description="Thioredoxin" evidence="7">
    <location>
        <begin position="102"/>
        <end position="243"/>
    </location>
</feature>
<dbReference type="InterPro" id="IPR013766">
    <property type="entry name" value="Thioredoxin_domain"/>
</dbReference>
<organism evidence="8">
    <name type="scientific">Timspurckia oligopyrenoides</name>
    <dbReference type="NCBI Taxonomy" id="708627"/>
    <lineage>
        <taxon>Eukaryota</taxon>
        <taxon>Rhodophyta</taxon>
        <taxon>Bangiophyceae</taxon>
        <taxon>Porphyridiales</taxon>
        <taxon>Porphyridiaceae</taxon>
        <taxon>Timspurckia</taxon>
    </lineage>
</organism>
<gene>
    <name evidence="8" type="ORF">TOLI1172_LOCUS935</name>
</gene>
<dbReference type="Gene3D" id="3.40.30.10">
    <property type="entry name" value="Glutaredoxin"/>
    <property type="match status" value="1"/>
</dbReference>
<feature type="transmembrane region" description="Helical" evidence="6">
    <location>
        <begin position="415"/>
        <end position="436"/>
    </location>
</feature>
<reference evidence="8" key="1">
    <citation type="submission" date="2021-01" db="EMBL/GenBank/DDBJ databases">
        <authorList>
            <person name="Corre E."/>
            <person name="Pelletier E."/>
            <person name="Niang G."/>
            <person name="Scheremetjew M."/>
            <person name="Finn R."/>
            <person name="Kale V."/>
            <person name="Holt S."/>
            <person name="Cochrane G."/>
            <person name="Meng A."/>
            <person name="Brown T."/>
            <person name="Cohen L."/>
        </authorList>
    </citation>
    <scope>NUCLEOTIDE SEQUENCE</scope>
    <source>
        <strain evidence="8">CCMP3278</strain>
    </source>
</reference>
<proteinExistence type="predicted"/>
<dbReference type="InterPro" id="IPR036249">
    <property type="entry name" value="Thioredoxin-like_sf"/>
</dbReference>
<dbReference type="PROSITE" id="PS51352">
    <property type="entry name" value="THIOREDOXIN_2"/>
    <property type="match status" value="1"/>
</dbReference>
<accession>A0A7S1EQ52</accession>
<evidence type="ECO:0000256" key="5">
    <source>
        <dbReference type="ARBA" id="ARBA00023136"/>
    </source>
</evidence>
<dbReference type="GO" id="GO:0030134">
    <property type="term" value="C:COPII-coated ER to Golgi transport vesicle"/>
    <property type="evidence" value="ECO:0007669"/>
    <property type="project" value="TreeGrafter"/>
</dbReference>